<dbReference type="InterPro" id="IPR006439">
    <property type="entry name" value="HAD-SF_hydro_IA"/>
</dbReference>
<dbReference type="EMBL" id="JAENIK010000011">
    <property type="protein sequence ID" value="MBK1816136.1"/>
    <property type="molecule type" value="Genomic_DNA"/>
</dbReference>
<dbReference type="RefSeq" id="WP_200351092.1">
    <property type="nucleotide sequence ID" value="NZ_BAABHZ010000006.1"/>
</dbReference>
<dbReference type="Proteomes" id="UP000600139">
    <property type="component" value="Unassembled WGS sequence"/>
</dbReference>
<dbReference type="InterPro" id="IPR036412">
    <property type="entry name" value="HAD-like_sf"/>
</dbReference>
<reference evidence="1" key="1">
    <citation type="submission" date="2021-01" db="EMBL/GenBank/DDBJ databases">
        <title>Modified the classification status of verrucomicrobia.</title>
        <authorList>
            <person name="Feng X."/>
        </authorList>
    </citation>
    <scope>NUCLEOTIDE SEQUENCE</scope>
    <source>
        <strain evidence="1">JCM 18052</strain>
    </source>
</reference>
<protein>
    <submittedName>
        <fullName evidence="1">HAD family phosphatase</fullName>
    </submittedName>
</protein>
<dbReference type="InterPro" id="IPR023214">
    <property type="entry name" value="HAD_sf"/>
</dbReference>
<sequence length="221" mass="24016">MNTPSLSDTLADARGILFDMDGVLIDSEPIHEKAIIALTAELGDALDDEAILYSFKGAPEKSMAARLLEMYPGQKRTAEEIIRRKIELFAEIFHHVTLVDGAMEFLAKSHAAGRRHGLTTSASRATQGQAFDTFGFGKYFDTIVTGEDITRGKPDPEPYLLTAERLGLETRDCIVIEDSINGVLSGKAAGCRVVAITGTFPVEQLLRAGADFIIHGFDELS</sequence>
<gene>
    <name evidence="1" type="ORF">JIN84_10975</name>
</gene>
<dbReference type="SFLD" id="SFLDG01135">
    <property type="entry name" value="C1.5.6:_HAD__Beta-PGM__Phospha"/>
    <property type="match status" value="1"/>
</dbReference>
<dbReference type="SFLD" id="SFLDS00003">
    <property type="entry name" value="Haloacid_Dehalogenase"/>
    <property type="match status" value="1"/>
</dbReference>
<dbReference type="GO" id="GO:0050308">
    <property type="term" value="F:sugar-phosphatase activity"/>
    <property type="evidence" value="ECO:0007669"/>
    <property type="project" value="TreeGrafter"/>
</dbReference>
<dbReference type="SFLD" id="SFLDG01129">
    <property type="entry name" value="C1.5:_HAD__Beta-PGM__Phosphata"/>
    <property type="match status" value="1"/>
</dbReference>
<evidence type="ECO:0000313" key="2">
    <source>
        <dbReference type="Proteomes" id="UP000600139"/>
    </source>
</evidence>
<comment type="caution">
    <text evidence="1">The sequence shown here is derived from an EMBL/GenBank/DDBJ whole genome shotgun (WGS) entry which is preliminary data.</text>
</comment>
<organism evidence="1 2">
    <name type="scientific">Luteolibacter yonseiensis</name>
    <dbReference type="NCBI Taxonomy" id="1144680"/>
    <lineage>
        <taxon>Bacteria</taxon>
        <taxon>Pseudomonadati</taxon>
        <taxon>Verrucomicrobiota</taxon>
        <taxon>Verrucomicrobiia</taxon>
        <taxon>Verrucomicrobiales</taxon>
        <taxon>Verrucomicrobiaceae</taxon>
        <taxon>Luteolibacter</taxon>
    </lineage>
</organism>
<accession>A0A934R4J2</accession>
<dbReference type="InterPro" id="IPR051806">
    <property type="entry name" value="HAD-like_SPP"/>
</dbReference>
<name>A0A934R4J2_9BACT</name>
<dbReference type="InterPro" id="IPR041492">
    <property type="entry name" value="HAD_2"/>
</dbReference>
<dbReference type="NCBIfam" id="TIGR01549">
    <property type="entry name" value="HAD-SF-IA-v1"/>
    <property type="match status" value="1"/>
</dbReference>
<keyword evidence="2" id="KW-1185">Reference proteome</keyword>
<dbReference type="PANTHER" id="PTHR43481:SF4">
    <property type="entry name" value="GLYCEROL-1-PHOSPHATE PHOSPHOHYDROLASE 1-RELATED"/>
    <property type="match status" value="1"/>
</dbReference>
<dbReference type="PANTHER" id="PTHR43481">
    <property type="entry name" value="FRUCTOSE-1-PHOSPHATE PHOSPHATASE"/>
    <property type="match status" value="1"/>
</dbReference>
<dbReference type="NCBIfam" id="TIGR01509">
    <property type="entry name" value="HAD-SF-IA-v3"/>
    <property type="match status" value="1"/>
</dbReference>
<dbReference type="PRINTS" id="PR00413">
    <property type="entry name" value="HADHALOGNASE"/>
</dbReference>
<dbReference type="SUPFAM" id="SSF56784">
    <property type="entry name" value="HAD-like"/>
    <property type="match status" value="1"/>
</dbReference>
<dbReference type="Gene3D" id="1.10.150.240">
    <property type="entry name" value="Putative phosphatase, domain 2"/>
    <property type="match status" value="1"/>
</dbReference>
<dbReference type="Pfam" id="PF13419">
    <property type="entry name" value="HAD_2"/>
    <property type="match status" value="1"/>
</dbReference>
<evidence type="ECO:0000313" key="1">
    <source>
        <dbReference type="EMBL" id="MBK1816136.1"/>
    </source>
</evidence>
<dbReference type="Gene3D" id="3.40.50.1000">
    <property type="entry name" value="HAD superfamily/HAD-like"/>
    <property type="match status" value="1"/>
</dbReference>
<proteinExistence type="predicted"/>
<dbReference type="AlphaFoldDB" id="A0A934R4J2"/>
<dbReference type="InterPro" id="IPR023198">
    <property type="entry name" value="PGP-like_dom2"/>
</dbReference>